<dbReference type="InterPro" id="IPR010583">
    <property type="entry name" value="MipA"/>
</dbReference>
<sequence>MNHTKPALLALLALAVSAHANEESDSHFSLGIGAGYNSGVYKDYDSSRWGAVPLLHYEDQHFYFDGGSAGVKLYNSENQALTLGAGFSGNEFKPNRSRDARLQQLDKRKAGVSANLNYSLDTGYGSLQTGISQDISGKSKGTQIDAQYGYTWEVSPQFAITPAVGATYASKKYNQYYYGVSAQEAARSGLSAYNAKGGINPYIDLSAQYQISPHISTFVGARAEQLSGAVKDSPMTDKKTEYSGMVGATYNF</sequence>
<dbReference type="EMBL" id="UFUW01000001">
    <property type="protein sequence ID" value="SUX24171.1"/>
    <property type="molecule type" value="Genomic_DNA"/>
</dbReference>
<keyword evidence="4" id="KW-0472">Membrane</keyword>
<comment type="subcellular location">
    <subcellularLocation>
        <location evidence="1">Cell outer membrane</location>
    </subcellularLocation>
</comment>
<dbReference type="Proteomes" id="UP000254572">
    <property type="component" value="Unassembled WGS sequence"/>
</dbReference>
<evidence type="ECO:0000256" key="6">
    <source>
        <dbReference type="SAM" id="SignalP"/>
    </source>
</evidence>
<protein>
    <submittedName>
        <fullName evidence="7">MltA-interacting protein</fullName>
    </submittedName>
</protein>
<evidence type="ECO:0000313" key="8">
    <source>
        <dbReference type="Proteomes" id="UP000254572"/>
    </source>
</evidence>
<accession>A0A381EAY0</accession>
<evidence type="ECO:0000256" key="1">
    <source>
        <dbReference type="ARBA" id="ARBA00004442"/>
    </source>
</evidence>
<dbReference type="Pfam" id="PF06629">
    <property type="entry name" value="MipA"/>
    <property type="match status" value="1"/>
</dbReference>
<evidence type="ECO:0000256" key="2">
    <source>
        <dbReference type="ARBA" id="ARBA00005722"/>
    </source>
</evidence>
<evidence type="ECO:0000256" key="5">
    <source>
        <dbReference type="ARBA" id="ARBA00023237"/>
    </source>
</evidence>
<comment type="similarity">
    <text evidence="2">Belongs to the MipA/OmpV family.</text>
</comment>
<reference evidence="7 8" key="1">
    <citation type="submission" date="2018-06" db="EMBL/GenBank/DDBJ databases">
        <authorList>
            <consortium name="Pathogen Informatics"/>
            <person name="Doyle S."/>
        </authorList>
    </citation>
    <scope>NUCLEOTIDE SEQUENCE [LARGE SCALE GENOMIC DNA]</scope>
    <source>
        <strain evidence="7 8">NCTC13294</strain>
    </source>
</reference>
<dbReference type="Gene3D" id="2.40.160.20">
    <property type="match status" value="1"/>
</dbReference>
<keyword evidence="8" id="KW-1185">Reference proteome</keyword>
<proteinExistence type="inferred from homology"/>
<organism evidence="7 8">
    <name type="scientific">Cardiobacterium valvarum</name>
    <dbReference type="NCBI Taxonomy" id="194702"/>
    <lineage>
        <taxon>Bacteria</taxon>
        <taxon>Pseudomonadati</taxon>
        <taxon>Pseudomonadota</taxon>
        <taxon>Gammaproteobacteria</taxon>
        <taxon>Cardiobacteriales</taxon>
        <taxon>Cardiobacteriaceae</taxon>
        <taxon>Cardiobacterium</taxon>
    </lineage>
</organism>
<dbReference type="PANTHER" id="PTHR38776">
    <property type="entry name" value="MLTA-INTERACTING PROTEIN-RELATED"/>
    <property type="match status" value="1"/>
</dbReference>
<evidence type="ECO:0000313" key="7">
    <source>
        <dbReference type="EMBL" id="SUX24171.1"/>
    </source>
</evidence>
<feature type="chain" id="PRO_5016615383" evidence="6">
    <location>
        <begin position="21"/>
        <end position="252"/>
    </location>
</feature>
<dbReference type="GO" id="GO:0009279">
    <property type="term" value="C:cell outer membrane"/>
    <property type="evidence" value="ECO:0007669"/>
    <property type="project" value="UniProtKB-SubCell"/>
</dbReference>
<gene>
    <name evidence="7" type="primary">mipA_1</name>
    <name evidence="7" type="ORF">NCTC13294_01730</name>
</gene>
<dbReference type="PANTHER" id="PTHR38776:SF1">
    <property type="entry name" value="MLTA-INTERACTING PROTEIN-RELATED"/>
    <property type="match status" value="1"/>
</dbReference>
<dbReference type="RefSeq" id="WP_172542303.1">
    <property type="nucleotide sequence ID" value="NZ_JBHLZC010000002.1"/>
</dbReference>
<feature type="signal peptide" evidence="6">
    <location>
        <begin position="1"/>
        <end position="20"/>
    </location>
</feature>
<dbReference type="GO" id="GO:0009252">
    <property type="term" value="P:peptidoglycan biosynthetic process"/>
    <property type="evidence" value="ECO:0007669"/>
    <property type="project" value="TreeGrafter"/>
</dbReference>
<dbReference type="AlphaFoldDB" id="A0A381EAY0"/>
<keyword evidence="5" id="KW-0998">Cell outer membrane</keyword>
<keyword evidence="3 6" id="KW-0732">Signal</keyword>
<evidence type="ECO:0000256" key="3">
    <source>
        <dbReference type="ARBA" id="ARBA00022729"/>
    </source>
</evidence>
<evidence type="ECO:0000256" key="4">
    <source>
        <dbReference type="ARBA" id="ARBA00023136"/>
    </source>
</evidence>
<name>A0A381EAY0_9GAMM</name>